<evidence type="ECO:0000256" key="3">
    <source>
        <dbReference type="ARBA" id="ARBA00022679"/>
    </source>
</evidence>
<evidence type="ECO:0000259" key="10">
    <source>
        <dbReference type="Pfam" id="PF04963"/>
    </source>
</evidence>
<dbReference type="Gene3D" id="1.10.10.1330">
    <property type="entry name" value="RNA polymerase sigma-54 factor, core-binding domain"/>
    <property type="match status" value="1"/>
</dbReference>
<name>A0AAF0BHT0_9ENTE</name>
<dbReference type="PROSITE" id="PS00718">
    <property type="entry name" value="SIGMA54_2"/>
    <property type="match status" value="1"/>
</dbReference>
<comment type="similarity">
    <text evidence="1">Belongs to the sigma-54 factor family.</text>
</comment>
<dbReference type="Pfam" id="PF04963">
    <property type="entry name" value="Sigma54_CBD"/>
    <property type="match status" value="1"/>
</dbReference>
<evidence type="ECO:0000313" key="11">
    <source>
        <dbReference type="EMBL" id="WCG22206.1"/>
    </source>
</evidence>
<reference evidence="11" key="1">
    <citation type="submission" date="2023-01" db="EMBL/GenBank/DDBJ databases">
        <title>Oxazolidinone resistance genes in florfenicol resistant enterococci from beef cattle and veal calves at slaughter.</title>
        <authorList>
            <person name="Biggel M."/>
        </authorList>
    </citation>
    <scope>NUCLEOTIDE SEQUENCE</scope>
    <source>
        <strain evidence="11">K204-1</strain>
    </source>
</reference>
<dbReference type="PROSITE" id="PS00717">
    <property type="entry name" value="SIGMA54_1"/>
    <property type="match status" value="1"/>
</dbReference>
<dbReference type="PRINTS" id="PR00045">
    <property type="entry name" value="SIGMA54FCT"/>
</dbReference>
<dbReference type="GO" id="GO:0006352">
    <property type="term" value="P:DNA-templated transcription initiation"/>
    <property type="evidence" value="ECO:0007669"/>
    <property type="project" value="InterPro"/>
</dbReference>
<dbReference type="Pfam" id="PF04552">
    <property type="entry name" value="Sigma54_DBD"/>
    <property type="match status" value="1"/>
</dbReference>
<accession>A0AAF0BHT0</accession>
<dbReference type="Pfam" id="PF00309">
    <property type="entry name" value="Sigma54_AID"/>
    <property type="match status" value="1"/>
</dbReference>
<evidence type="ECO:0000256" key="8">
    <source>
        <dbReference type="ARBA" id="ARBA00023163"/>
    </source>
</evidence>
<keyword evidence="3" id="KW-0808">Transferase</keyword>
<dbReference type="InterPro" id="IPR000394">
    <property type="entry name" value="RNA_pol_sigma_54"/>
</dbReference>
<dbReference type="GO" id="GO:0000428">
    <property type="term" value="C:DNA-directed RNA polymerase complex"/>
    <property type="evidence" value="ECO:0007669"/>
    <property type="project" value="UniProtKB-KW"/>
</dbReference>
<dbReference type="PROSITE" id="PS50044">
    <property type="entry name" value="SIGMA54_3"/>
    <property type="match status" value="1"/>
</dbReference>
<protein>
    <submittedName>
        <fullName evidence="11">RNA polymerase factor sigma-54</fullName>
    </submittedName>
</protein>
<dbReference type="GO" id="GO:0003677">
    <property type="term" value="F:DNA binding"/>
    <property type="evidence" value="ECO:0007669"/>
    <property type="project" value="UniProtKB-KW"/>
</dbReference>
<evidence type="ECO:0000256" key="4">
    <source>
        <dbReference type="ARBA" id="ARBA00022695"/>
    </source>
</evidence>
<evidence type="ECO:0000256" key="7">
    <source>
        <dbReference type="ARBA" id="ARBA00023125"/>
    </source>
</evidence>
<evidence type="ECO:0000256" key="1">
    <source>
        <dbReference type="ARBA" id="ARBA00008798"/>
    </source>
</evidence>
<dbReference type="PANTHER" id="PTHR32248:SF4">
    <property type="entry name" value="RNA POLYMERASE SIGMA-54 FACTOR"/>
    <property type="match status" value="1"/>
</dbReference>
<dbReference type="Gene3D" id="1.10.10.60">
    <property type="entry name" value="Homeodomain-like"/>
    <property type="match status" value="1"/>
</dbReference>
<evidence type="ECO:0000256" key="2">
    <source>
        <dbReference type="ARBA" id="ARBA00022478"/>
    </source>
</evidence>
<dbReference type="NCBIfam" id="TIGR02395">
    <property type="entry name" value="rpoN_sigma"/>
    <property type="match status" value="1"/>
</dbReference>
<keyword evidence="2" id="KW-0240">DNA-directed RNA polymerase</keyword>
<gene>
    <name evidence="11" type="primary">rpoN</name>
    <name evidence="11" type="ORF">PML95_07325</name>
</gene>
<dbReference type="PANTHER" id="PTHR32248">
    <property type="entry name" value="RNA POLYMERASE SIGMA-54 FACTOR"/>
    <property type="match status" value="1"/>
</dbReference>
<dbReference type="InterPro" id="IPR038709">
    <property type="entry name" value="RpoN_core-bd_sf"/>
</dbReference>
<feature type="domain" description="RNA polymerase sigma factor 54 DNA-binding" evidence="9">
    <location>
        <begin position="281"/>
        <end position="442"/>
    </location>
</feature>
<feature type="domain" description="RNA polymerase sigma factor 54 core-binding" evidence="10">
    <location>
        <begin position="82"/>
        <end position="268"/>
    </location>
</feature>
<keyword evidence="5" id="KW-0805">Transcription regulation</keyword>
<evidence type="ECO:0000256" key="6">
    <source>
        <dbReference type="ARBA" id="ARBA00023082"/>
    </source>
</evidence>
<dbReference type="GO" id="GO:0016779">
    <property type="term" value="F:nucleotidyltransferase activity"/>
    <property type="evidence" value="ECO:0007669"/>
    <property type="project" value="UniProtKB-KW"/>
</dbReference>
<keyword evidence="7" id="KW-0238">DNA-binding</keyword>
<proteinExistence type="inferred from homology"/>
<evidence type="ECO:0000256" key="5">
    <source>
        <dbReference type="ARBA" id="ARBA00023015"/>
    </source>
</evidence>
<evidence type="ECO:0000313" key="12">
    <source>
        <dbReference type="Proteomes" id="UP001179600"/>
    </source>
</evidence>
<dbReference type="GO" id="GO:0016987">
    <property type="term" value="F:sigma factor activity"/>
    <property type="evidence" value="ECO:0007669"/>
    <property type="project" value="UniProtKB-KW"/>
</dbReference>
<sequence length="444" mass="51235">MKFGQQLSQQQKQVQKLAMTQTLQQSIQMLHYNTEDLFKFLESKALENPLLDVKITRDYAEPTYKSRGYQGDDQEELNYLNQIPDNQTSLFEHLVEQIHLNYRDTYLRQLVFFLVEYIDVNGYLTITLEDMMSQTGAEFLQALDALTLLQQLEPAGVGARDLQECLMLQIERDESAPSMAYIVIEEHFEDFAHRRWEKIAKDYQISVSEIQKISDYIQLLTPNPGAGYGEVLSQTIYPDIIVKVNDHQEIEVLSTKSGKPTVDFQSSYFERMAQVEDPEVQEYLNEKKAEFEWLKRSVEQRGDTILNVGTEIVKRQKSFFLDHSAPLVPMKLKEIAEVLNVHESTVSRAVNGKYLQTDAGTFELRSFFTTGLSQGDNSQDDVSADSVQKEIARIIAEEDKRKPLSDQKIVSLLKEKDIEISRRTVAKYRDILAIPSSTKRKRFD</sequence>
<dbReference type="GO" id="GO:0001216">
    <property type="term" value="F:DNA-binding transcription activator activity"/>
    <property type="evidence" value="ECO:0007669"/>
    <property type="project" value="InterPro"/>
</dbReference>
<dbReference type="AlphaFoldDB" id="A0AAF0BHT0"/>
<evidence type="ECO:0000259" key="9">
    <source>
        <dbReference type="Pfam" id="PF04552"/>
    </source>
</evidence>
<keyword evidence="8" id="KW-0804">Transcription</keyword>
<dbReference type="RefSeq" id="WP_272163148.1">
    <property type="nucleotide sequence ID" value="NZ_CP116507.1"/>
</dbReference>
<dbReference type="InterPro" id="IPR007634">
    <property type="entry name" value="RNA_pol_sigma_54_DNA-bd"/>
</dbReference>
<organism evidence="11 12">
    <name type="scientific">Vagococcus lutrae</name>
    <dbReference type="NCBI Taxonomy" id="81947"/>
    <lineage>
        <taxon>Bacteria</taxon>
        <taxon>Bacillati</taxon>
        <taxon>Bacillota</taxon>
        <taxon>Bacilli</taxon>
        <taxon>Lactobacillales</taxon>
        <taxon>Enterococcaceae</taxon>
        <taxon>Vagococcus</taxon>
    </lineage>
</organism>
<dbReference type="Proteomes" id="UP001179600">
    <property type="component" value="Chromosome"/>
</dbReference>
<dbReference type="EMBL" id="CP116507">
    <property type="protein sequence ID" value="WCG22206.1"/>
    <property type="molecule type" value="Genomic_DNA"/>
</dbReference>
<keyword evidence="4" id="KW-0548">Nucleotidyltransferase</keyword>
<dbReference type="PIRSF" id="PIRSF000774">
    <property type="entry name" value="RpoN"/>
    <property type="match status" value="1"/>
</dbReference>
<keyword evidence="6" id="KW-0731">Sigma factor</keyword>
<dbReference type="InterPro" id="IPR007046">
    <property type="entry name" value="RNA_pol_sigma_54_core-bd"/>
</dbReference>